<dbReference type="PANTHER" id="PTHR11593:SF10">
    <property type="entry name" value="60S RIBOSOMAL PROTEIN L17"/>
    <property type="match status" value="1"/>
</dbReference>
<dbReference type="InterPro" id="IPR018260">
    <property type="entry name" value="Ribosomal_uL22_CS"/>
</dbReference>
<dbReference type="HAMAP" id="MF_01331_A">
    <property type="entry name" value="Ribosomal_uL22_A"/>
    <property type="match status" value="1"/>
</dbReference>
<sequence length="151" mass="16765">MARIDYSVKADPETTSKAMGSELHISPKKSREICCKIKGMKVPEARKFLEDVIALKQAVPFKRHHDGAGHRKGPMAAGRYPVNASKEILKVLKNAESNAEYKGLEPANMVISHAAIQRGRTIRGFMPRARGRATPKDTETVNIEMILSEVR</sequence>
<keyword evidence="6 7" id="KW-0687">Ribonucleoprotein</keyword>
<reference evidence="11 12" key="1">
    <citation type="submission" date="2014-07" db="EMBL/GenBank/DDBJ databases">
        <title>Methanogenic archaea and the global carbon cycle.</title>
        <authorList>
            <person name="Henriksen J.R."/>
            <person name="Luke J."/>
            <person name="Reinhart S."/>
            <person name="Benedict M.N."/>
            <person name="Youngblut N.D."/>
            <person name="Metcalf M.E."/>
            <person name="Whitaker R.J."/>
            <person name="Metcalf W.W."/>
        </authorList>
    </citation>
    <scope>NUCLEOTIDE SEQUENCE [LARGE SCALE GENOMIC DNA]</scope>
    <source>
        <strain evidence="12">ATCC 43570 / DSM 1825 / OCM 12 / VKM B-1830 / TM-1</strain>
    </source>
</reference>
<dbReference type="OrthoDB" id="314984at2157"/>
<dbReference type="HOGENOM" id="CLU_083987_0_2_2"/>
<dbReference type="STRING" id="523844.MSTHT_1160"/>
<dbReference type="PROSITE" id="PS00464">
    <property type="entry name" value="RIBOSOMAL_L22"/>
    <property type="match status" value="1"/>
</dbReference>
<organism evidence="11 12">
    <name type="scientific">Methanosarcina thermophila (strain ATCC 43570 / DSM 1825 / OCM 12 / VKM B-1830 / TM-1)</name>
    <dbReference type="NCBI Taxonomy" id="523844"/>
    <lineage>
        <taxon>Archaea</taxon>
        <taxon>Methanobacteriati</taxon>
        <taxon>Methanobacteriota</taxon>
        <taxon>Stenosarchaea group</taxon>
        <taxon>Methanomicrobia</taxon>
        <taxon>Methanosarcinales</taxon>
        <taxon>Methanosarcinaceae</taxon>
        <taxon>Methanosarcina</taxon>
    </lineage>
</organism>
<dbReference type="RefSeq" id="WP_048167018.1">
    <property type="nucleotide sequence ID" value="NZ_CP009501.1"/>
</dbReference>
<dbReference type="GO" id="GO:0002181">
    <property type="term" value="P:cytoplasmic translation"/>
    <property type="evidence" value="ECO:0007669"/>
    <property type="project" value="TreeGrafter"/>
</dbReference>
<proteinExistence type="inferred from homology"/>
<dbReference type="InterPro" id="IPR001063">
    <property type="entry name" value="Ribosomal_uL22"/>
</dbReference>
<dbReference type="GO" id="GO:0003735">
    <property type="term" value="F:structural constituent of ribosome"/>
    <property type="evidence" value="ECO:0007669"/>
    <property type="project" value="UniProtKB-UniRule"/>
</dbReference>
<protein>
    <recommendedName>
        <fullName evidence="7">Large ribosomal subunit protein uL22</fullName>
    </recommendedName>
</protein>
<evidence type="ECO:0000256" key="10">
    <source>
        <dbReference type="SAM" id="MobiDB-lite"/>
    </source>
</evidence>
<dbReference type="FunFam" id="3.90.470.10:FF:000015">
    <property type="entry name" value="50S ribosomal protein L22"/>
    <property type="match status" value="1"/>
</dbReference>
<feature type="region of interest" description="Disordered" evidence="10">
    <location>
        <begin position="1"/>
        <end position="23"/>
    </location>
</feature>
<gene>
    <name evidence="7" type="primary">rpl22</name>
    <name evidence="11" type="ORF">MSTHT_1160</name>
</gene>
<dbReference type="CDD" id="cd00336">
    <property type="entry name" value="Ribosomal_L22"/>
    <property type="match status" value="1"/>
</dbReference>
<evidence type="ECO:0000256" key="1">
    <source>
        <dbReference type="ARBA" id="ARBA00009451"/>
    </source>
</evidence>
<accession>A0A0E3KPJ5</accession>
<dbReference type="NCBIfam" id="TIGR01038">
    <property type="entry name" value="uL22_arch_euk"/>
    <property type="match status" value="1"/>
</dbReference>
<dbReference type="InterPro" id="IPR057265">
    <property type="entry name" value="Ribosomal_uL22_arc-type"/>
</dbReference>
<dbReference type="PATRIC" id="fig|523844.20.peg.1469"/>
<dbReference type="InterPro" id="IPR005721">
    <property type="entry name" value="Ribosomal_uL22_euk/arc"/>
</dbReference>
<dbReference type="Pfam" id="PF00237">
    <property type="entry name" value="Ribosomal_L22"/>
    <property type="match status" value="1"/>
</dbReference>
<evidence type="ECO:0000256" key="5">
    <source>
        <dbReference type="ARBA" id="ARBA00022980"/>
    </source>
</evidence>
<evidence type="ECO:0000256" key="7">
    <source>
        <dbReference type="HAMAP-Rule" id="MF_01331"/>
    </source>
</evidence>
<name>A0A0E3KPJ5_METTT</name>
<dbReference type="KEGG" id="mthr:MSTHT_1160"/>
<evidence type="ECO:0000313" key="12">
    <source>
        <dbReference type="Proteomes" id="UP000066529"/>
    </source>
</evidence>
<dbReference type="InterPro" id="IPR036394">
    <property type="entry name" value="Ribosomal_uL22_sf"/>
</dbReference>
<comment type="function">
    <text evidence="7">The globular domain of the protein is located near the polypeptide exit tunnel on the outside of the subunit, while an extended beta-hairpin is found that lines the wall of the exit tunnel in the center of the 70S ribosome.</text>
</comment>
<evidence type="ECO:0000256" key="3">
    <source>
        <dbReference type="ARBA" id="ARBA00022730"/>
    </source>
</evidence>
<dbReference type="PANTHER" id="PTHR11593">
    <property type="entry name" value="60S RIBOSOMAL PROTEIN L17"/>
    <property type="match status" value="1"/>
</dbReference>
<dbReference type="Proteomes" id="UP000066529">
    <property type="component" value="Chromosome"/>
</dbReference>
<feature type="compositionally biased region" description="Basic and acidic residues" evidence="10">
    <location>
        <begin position="1"/>
        <end position="14"/>
    </location>
</feature>
<evidence type="ECO:0000313" key="11">
    <source>
        <dbReference type="EMBL" id="AKB12918.1"/>
    </source>
</evidence>
<evidence type="ECO:0000256" key="2">
    <source>
        <dbReference type="ARBA" id="ARBA00011838"/>
    </source>
</evidence>
<keyword evidence="3 7" id="KW-0699">rRNA-binding</keyword>
<dbReference type="GeneID" id="41603513"/>
<dbReference type="AlphaFoldDB" id="A0A0E3KPJ5"/>
<dbReference type="SUPFAM" id="SSF54843">
    <property type="entry name" value="Ribosomal protein L22"/>
    <property type="match status" value="1"/>
</dbReference>
<keyword evidence="4 7" id="KW-0694">RNA-binding</keyword>
<dbReference type="EMBL" id="CP009501">
    <property type="protein sequence ID" value="AKB12918.1"/>
    <property type="molecule type" value="Genomic_DNA"/>
</dbReference>
<evidence type="ECO:0000256" key="6">
    <source>
        <dbReference type="ARBA" id="ARBA00023274"/>
    </source>
</evidence>
<dbReference type="GO" id="GO:0019843">
    <property type="term" value="F:rRNA binding"/>
    <property type="evidence" value="ECO:0007669"/>
    <property type="project" value="UniProtKB-UniRule"/>
</dbReference>
<evidence type="ECO:0000256" key="4">
    <source>
        <dbReference type="ARBA" id="ARBA00022884"/>
    </source>
</evidence>
<comment type="similarity">
    <text evidence="1 7 8">Belongs to the universal ribosomal protein uL22 family.</text>
</comment>
<comment type="function">
    <text evidence="7 9">This protein binds specifically to 23S rRNA. It makes multiple contacts with different domains of the 23S rRNA in the assembled 50S subunit and ribosome.</text>
</comment>
<evidence type="ECO:0000256" key="9">
    <source>
        <dbReference type="RuleBase" id="RU004007"/>
    </source>
</evidence>
<keyword evidence="5 7" id="KW-0689">Ribosomal protein</keyword>
<dbReference type="NCBIfam" id="NF003260">
    <property type="entry name" value="PRK04223.1"/>
    <property type="match status" value="1"/>
</dbReference>
<evidence type="ECO:0000256" key="8">
    <source>
        <dbReference type="RuleBase" id="RU004005"/>
    </source>
</evidence>
<dbReference type="GO" id="GO:0022625">
    <property type="term" value="C:cytosolic large ribosomal subunit"/>
    <property type="evidence" value="ECO:0007669"/>
    <property type="project" value="UniProtKB-UniRule"/>
</dbReference>
<dbReference type="Gene3D" id="3.90.470.10">
    <property type="entry name" value="Ribosomal protein L22/L17"/>
    <property type="match status" value="1"/>
</dbReference>
<comment type="subunit">
    <text evidence="2 7 9">Part of the 50S ribosomal subunit.</text>
</comment>